<dbReference type="Pfam" id="PF00133">
    <property type="entry name" value="tRNA-synt_1"/>
    <property type="match status" value="2"/>
</dbReference>
<evidence type="ECO:0000256" key="5">
    <source>
        <dbReference type="ARBA" id="ARBA00022917"/>
    </source>
</evidence>
<dbReference type="PRINTS" id="PR00986">
    <property type="entry name" value="TRNASYNTHVAL"/>
</dbReference>
<comment type="subunit">
    <text evidence="10">Monomer.</text>
</comment>
<gene>
    <name evidence="10" type="primary">valS</name>
    <name evidence="14" type="ORF">A5707_10990</name>
</gene>
<reference evidence="15" key="1">
    <citation type="submission" date="2016-06" db="EMBL/GenBank/DDBJ databases">
        <authorList>
            <person name="Sutton G."/>
            <person name="Brinkac L."/>
            <person name="Sanka R."/>
            <person name="Adams M."/>
            <person name="Lau E."/>
            <person name="Sam S."/>
            <person name="Sreng N."/>
            <person name="Him V."/>
            <person name="Kerleguer A."/>
            <person name="Cheng S."/>
        </authorList>
    </citation>
    <scope>NUCLEOTIDE SEQUENCE [LARGE SCALE GENOMIC DNA]</scope>
    <source>
        <strain evidence="15">E861</strain>
    </source>
</reference>
<feature type="domain" description="Valyl-tRNA synthetase tRNA-binding arm" evidence="13">
    <location>
        <begin position="820"/>
        <end position="884"/>
    </location>
</feature>
<dbReference type="PROSITE" id="PS00178">
    <property type="entry name" value="AA_TRNA_LIGASE_I"/>
    <property type="match status" value="1"/>
</dbReference>
<feature type="binding site" evidence="10">
    <location>
        <position position="547"/>
    </location>
    <ligand>
        <name>ATP</name>
        <dbReference type="ChEBI" id="CHEBI:30616"/>
    </ligand>
</feature>
<feature type="domain" description="Aminoacyl-tRNA synthetase class Ia" evidence="11">
    <location>
        <begin position="449"/>
        <end position="582"/>
    </location>
</feature>
<dbReference type="HAMAP" id="MF_02004">
    <property type="entry name" value="Val_tRNA_synth_type1"/>
    <property type="match status" value="1"/>
</dbReference>
<dbReference type="InterPro" id="IPR013155">
    <property type="entry name" value="M/V/L/I-tRNA-synth_anticd-bd"/>
</dbReference>
<evidence type="ECO:0000256" key="6">
    <source>
        <dbReference type="ARBA" id="ARBA00023054"/>
    </source>
</evidence>
<proteinExistence type="inferred from homology"/>
<dbReference type="Pfam" id="PF08264">
    <property type="entry name" value="Anticodon_1"/>
    <property type="match status" value="1"/>
</dbReference>
<evidence type="ECO:0000256" key="7">
    <source>
        <dbReference type="ARBA" id="ARBA00023146"/>
    </source>
</evidence>
<dbReference type="RefSeq" id="WP_065016727.1">
    <property type="nucleotide sequence ID" value="NZ_LZKJ01000202.1"/>
</dbReference>
<feature type="domain" description="Aminoacyl-tRNA synthetase class Ia" evidence="11">
    <location>
        <begin position="31"/>
        <end position="440"/>
    </location>
</feature>
<dbReference type="GO" id="GO:0005829">
    <property type="term" value="C:cytosol"/>
    <property type="evidence" value="ECO:0007669"/>
    <property type="project" value="TreeGrafter"/>
</dbReference>
<feature type="coiled-coil region" evidence="10">
    <location>
        <begin position="818"/>
        <end position="845"/>
    </location>
</feature>
<dbReference type="GO" id="GO:0004832">
    <property type="term" value="F:valine-tRNA ligase activity"/>
    <property type="evidence" value="ECO:0007669"/>
    <property type="project" value="UniProtKB-UniRule"/>
</dbReference>
<comment type="domain">
    <text evidence="10">The C-terminal coiled-coil domain is crucial for aminoacylation activity.</text>
</comment>
<evidence type="ECO:0000313" key="14">
    <source>
        <dbReference type="EMBL" id="OBI39990.1"/>
    </source>
</evidence>
<dbReference type="EMBL" id="LZKJ01000202">
    <property type="protein sequence ID" value="OBI39990.1"/>
    <property type="molecule type" value="Genomic_DNA"/>
</dbReference>
<accession>A0A1A2YPQ5</accession>
<dbReference type="Gene3D" id="3.40.50.620">
    <property type="entry name" value="HUPs"/>
    <property type="match status" value="2"/>
</dbReference>
<keyword evidence="5 10" id="KW-0648">Protein biosynthesis</keyword>
<dbReference type="AlphaFoldDB" id="A0A1A2YPQ5"/>
<dbReference type="InterPro" id="IPR001412">
    <property type="entry name" value="aa-tRNA-synth_I_CS"/>
</dbReference>
<protein>
    <recommendedName>
        <fullName evidence="10">Valine--tRNA ligase</fullName>
        <ecNumber evidence="10">6.1.1.9</ecNumber>
    </recommendedName>
    <alternativeName>
        <fullName evidence="10">Valyl-tRNA synthetase</fullName>
        <shortName evidence="10">ValRS</shortName>
    </alternativeName>
</protein>
<keyword evidence="6 10" id="KW-0175">Coiled coil</keyword>
<evidence type="ECO:0000256" key="10">
    <source>
        <dbReference type="HAMAP-Rule" id="MF_02004"/>
    </source>
</evidence>
<dbReference type="SUPFAM" id="SSF50677">
    <property type="entry name" value="ValRS/IleRS/LeuRS editing domain"/>
    <property type="match status" value="1"/>
</dbReference>
<dbReference type="SUPFAM" id="SSF46589">
    <property type="entry name" value="tRNA-binding arm"/>
    <property type="match status" value="1"/>
</dbReference>
<sequence length="884" mass="98723">MRYFLPPNSPPRISPALLPKSWEPGAVEDAIYQRWVDAGYFTADATSAKPGYSIVLPPPNVTGELHMGHALDHTLMDVLTRRKRMQGYEVLWLPGMDHAGIATQIVVEKQLAVDGKTKEDFGRELFVDKVWDWKHDSGGTIGAQMRRLGDGVDWSRDRFTMDDGLSRAVRTMFKRLYDAGLIYQAERLVNWSPELETAISDLEVRYEDVEGELVSFRYGLLDGPHIVVATTRLETMLGDTAIAVHPDDKRYRDLVGATLPHPFVDRQLVVVADEHVDPEFGTGAVKVTPAHDPNDFEIGLRHQLPMLTIMDSKGRIAGTGTQFDGMDRFEARVAVREALAEQGRVVAEKRPYLHSVGHSERTGEPIEPRLSLQWWVRVESLAKAAGDAVRNGDTVIHPASLEPRWFGWVDDMHDWCISRQLWWGHRIPIWHGPNGEQVCVGPDETPPEGWEQDHDVLDTWFSSALWPFSTMGWPEHTPELEKFYPTSVLVTGYDILFFWVARMMMFGTFVGDDDAITLHGRRGPQVPFTDVYLHGLIRDEFGRKMSKSKGNGIDPLDWVDKFGADALRFTLARGASPGGDLSLGEDHVRASRNFGTKLFNATRFALLNGAALAPLPASDALTDADRWILGRLEEVRAEVDSAFDNYEFSRACESLYHFTWDEFCDWYVELAKTQLSAGLEHTNAVLAVVLDTLLRLLHPVIPFITETLWQALTGRESLVIADWPQSSGVTLDPIAAQRVADMQKLVTEVRRFRSDQGLADRQKVPARLSGIGDLDGQVPAVTSLAWLTAPGADFSPSASVEVRLSSSTVVVELDTSGTIDVEAERRRLEKDLAAAHKELAGTSAKLDNEAFLAKAPAAVVDKIRDRQRVAREEVDRITSRLAAM</sequence>
<feature type="domain" description="Methionyl/Valyl/Leucyl/Isoleucyl-tRNA synthetase anticodon-binding" evidence="12">
    <location>
        <begin position="625"/>
        <end position="765"/>
    </location>
</feature>
<comment type="function">
    <text evidence="10">Catalyzes the attachment of valine to tRNA(Val). As ValRS can inadvertently accommodate and process structurally similar amino acids such as threonine, to avoid such errors, it has a 'posttransfer' editing activity that hydrolyzes mischarged Thr-tRNA(Val) in a tRNA-dependent manner.</text>
</comment>
<keyword evidence="4 10" id="KW-0067">ATP-binding</keyword>
<dbReference type="FunFam" id="1.10.730.10:FF:000027">
    <property type="entry name" value="Valine--tRNA ligase"/>
    <property type="match status" value="1"/>
</dbReference>
<comment type="domain">
    <text evidence="10">ValRS has two distinct active sites: one for aminoacylation and one for editing. The misactivated threonine is translocated from the active site to the editing site.</text>
</comment>
<dbReference type="InterPro" id="IPR014729">
    <property type="entry name" value="Rossmann-like_a/b/a_fold"/>
</dbReference>
<dbReference type="CDD" id="cd00817">
    <property type="entry name" value="ValRS_core"/>
    <property type="match status" value="1"/>
</dbReference>
<organism evidence="14 15">
    <name type="scientific">Mycobacterium kyorinense</name>
    <dbReference type="NCBI Taxonomy" id="487514"/>
    <lineage>
        <taxon>Bacteria</taxon>
        <taxon>Bacillati</taxon>
        <taxon>Actinomycetota</taxon>
        <taxon>Actinomycetes</taxon>
        <taxon>Mycobacteriales</taxon>
        <taxon>Mycobacteriaceae</taxon>
        <taxon>Mycobacterium</taxon>
    </lineage>
</organism>
<dbReference type="Gene3D" id="1.10.287.380">
    <property type="entry name" value="Valyl-tRNA synthetase, C-terminal domain"/>
    <property type="match status" value="1"/>
</dbReference>
<dbReference type="OrthoDB" id="9810365at2"/>
<dbReference type="InterPro" id="IPR002303">
    <property type="entry name" value="Valyl-tRNA_ligase"/>
</dbReference>
<dbReference type="GO" id="GO:0002161">
    <property type="term" value="F:aminoacyl-tRNA deacylase activity"/>
    <property type="evidence" value="ECO:0007669"/>
    <property type="project" value="InterPro"/>
</dbReference>
<dbReference type="InterPro" id="IPR009008">
    <property type="entry name" value="Val/Leu/Ile-tRNA-synth_edit"/>
</dbReference>
<dbReference type="CDD" id="cd07962">
    <property type="entry name" value="Anticodon_Ia_Val"/>
    <property type="match status" value="1"/>
</dbReference>
<dbReference type="PANTHER" id="PTHR11946">
    <property type="entry name" value="VALYL-TRNA SYNTHETASES"/>
    <property type="match status" value="1"/>
</dbReference>
<dbReference type="GO" id="GO:0006438">
    <property type="term" value="P:valyl-tRNA aminoacylation"/>
    <property type="evidence" value="ECO:0007669"/>
    <property type="project" value="UniProtKB-UniRule"/>
</dbReference>
<dbReference type="InterPro" id="IPR009080">
    <property type="entry name" value="tRNAsynth_Ia_anticodon-bd"/>
</dbReference>
<dbReference type="Proteomes" id="UP000093592">
    <property type="component" value="Unassembled WGS sequence"/>
</dbReference>
<dbReference type="NCBIfam" id="TIGR00422">
    <property type="entry name" value="valS"/>
    <property type="match status" value="1"/>
</dbReference>
<dbReference type="FunFam" id="3.90.740.10:FF:000005">
    <property type="entry name" value="Valine--tRNA ligase, mitochondrial"/>
    <property type="match status" value="1"/>
</dbReference>
<dbReference type="FunFam" id="1.10.287.380:FF:000001">
    <property type="entry name" value="Valine--tRNA ligase"/>
    <property type="match status" value="1"/>
</dbReference>
<evidence type="ECO:0000256" key="8">
    <source>
        <dbReference type="ARBA" id="ARBA00047552"/>
    </source>
</evidence>
<dbReference type="InterPro" id="IPR019499">
    <property type="entry name" value="Val-tRNA_synth_tRNA-bd"/>
</dbReference>
<keyword evidence="2 10" id="KW-0436">Ligase</keyword>
<name>A0A1A2YPQ5_9MYCO</name>
<feature type="short sequence motif" description="'HIGH' region" evidence="10">
    <location>
        <begin position="59"/>
        <end position="69"/>
    </location>
</feature>
<keyword evidence="7 10" id="KW-0030">Aminoacyl-tRNA synthetase</keyword>
<evidence type="ECO:0000256" key="9">
    <source>
        <dbReference type="ARBA" id="ARBA00060830"/>
    </source>
</evidence>
<dbReference type="InterPro" id="IPR037118">
    <property type="entry name" value="Val-tRNA_synth_C_sf"/>
</dbReference>
<evidence type="ECO:0000259" key="12">
    <source>
        <dbReference type="Pfam" id="PF08264"/>
    </source>
</evidence>
<evidence type="ECO:0000256" key="4">
    <source>
        <dbReference type="ARBA" id="ARBA00022840"/>
    </source>
</evidence>
<dbReference type="Pfam" id="PF10458">
    <property type="entry name" value="Val_tRNA-synt_C"/>
    <property type="match status" value="1"/>
</dbReference>
<dbReference type="SUPFAM" id="SSF52374">
    <property type="entry name" value="Nucleotidylyl transferase"/>
    <property type="match status" value="1"/>
</dbReference>
<evidence type="ECO:0000256" key="1">
    <source>
        <dbReference type="ARBA" id="ARBA00022490"/>
    </source>
</evidence>
<dbReference type="SUPFAM" id="SSF47323">
    <property type="entry name" value="Anticodon-binding domain of a subclass of class I aminoacyl-tRNA synthetases"/>
    <property type="match status" value="1"/>
</dbReference>
<dbReference type="InterPro" id="IPR010978">
    <property type="entry name" value="tRNA-bd_arm"/>
</dbReference>
<comment type="subcellular location">
    <subcellularLocation>
        <location evidence="10">Cytoplasm</location>
    </subcellularLocation>
</comment>
<comment type="similarity">
    <text evidence="9 10">Belongs to the class-I aminoacyl-tRNA synthetase family. ValS type 1 subfamily.</text>
</comment>
<dbReference type="FunFam" id="3.40.50.620:FF:000098">
    <property type="entry name" value="Valine--tRNA ligase"/>
    <property type="match status" value="1"/>
</dbReference>
<keyword evidence="3 10" id="KW-0547">Nucleotide-binding</keyword>
<dbReference type="Gene3D" id="1.10.730.10">
    <property type="entry name" value="Isoleucyl-tRNA Synthetase, Domain 1"/>
    <property type="match status" value="1"/>
</dbReference>
<dbReference type="GO" id="GO:0005524">
    <property type="term" value="F:ATP binding"/>
    <property type="evidence" value="ECO:0007669"/>
    <property type="project" value="UniProtKB-UniRule"/>
</dbReference>
<comment type="caution">
    <text evidence="14">The sequence shown here is derived from an EMBL/GenBank/DDBJ whole genome shotgun (WGS) entry which is preliminary data.</text>
</comment>
<evidence type="ECO:0000256" key="2">
    <source>
        <dbReference type="ARBA" id="ARBA00022598"/>
    </source>
</evidence>
<dbReference type="NCBIfam" id="NF004349">
    <property type="entry name" value="PRK05729.1"/>
    <property type="match status" value="1"/>
</dbReference>
<evidence type="ECO:0000259" key="13">
    <source>
        <dbReference type="Pfam" id="PF10458"/>
    </source>
</evidence>
<dbReference type="InterPro" id="IPR002300">
    <property type="entry name" value="aa-tRNA-synth_Ia"/>
</dbReference>
<evidence type="ECO:0000256" key="3">
    <source>
        <dbReference type="ARBA" id="ARBA00022741"/>
    </source>
</evidence>
<dbReference type="PANTHER" id="PTHR11946:SF93">
    <property type="entry name" value="VALINE--TRNA LIGASE, CHLOROPLASTIC_MITOCHONDRIAL 2"/>
    <property type="match status" value="1"/>
</dbReference>
<evidence type="ECO:0000313" key="15">
    <source>
        <dbReference type="Proteomes" id="UP000093592"/>
    </source>
</evidence>
<evidence type="ECO:0000259" key="11">
    <source>
        <dbReference type="Pfam" id="PF00133"/>
    </source>
</evidence>
<keyword evidence="1 10" id="KW-0963">Cytoplasm</keyword>
<comment type="catalytic activity">
    <reaction evidence="8 10">
        <text>tRNA(Val) + L-valine + ATP = L-valyl-tRNA(Val) + AMP + diphosphate</text>
        <dbReference type="Rhea" id="RHEA:10704"/>
        <dbReference type="Rhea" id="RHEA-COMP:9672"/>
        <dbReference type="Rhea" id="RHEA-COMP:9708"/>
        <dbReference type="ChEBI" id="CHEBI:30616"/>
        <dbReference type="ChEBI" id="CHEBI:33019"/>
        <dbReference type="ChEBI" id="CHEBI:57762"/>
        <dbReference type="ChEBI" id="CHEBI:78442"/>
        <dbReference type="ChEBI" id="CHEBI:78537"/>
        <dbReference type="ChEBI" id="CHEBI:456215"/>
        <dbReference type="EC" id="6.1.1.9"/>
    </reaction>
</comment>
<dbReference type="FunFam" id="3.40.50.620:FF:000129">
    <property type="entry name" value="Valine--tRNA ligase"/>
    <property type="match status" value="1"/>
</dbReference>
<feature type="short sequence motif" description="'KMSKS' region" evidence="10">
    <location>
        <begin position="544"/>
        <end position="548"/>
    </location>
</feature>
<dbReference type="EC" id="6.1.1.9" evidence="10"/>
<dbReference type="InterPro" id="IPR033705">
    <property type="entry name" value="Anticodon_Ia_Val"/>
</dbReference>